<evidence type="ECO:0000313" key="1">
    <source>
        <dbReference type="EMBL" id="SBW10845.1"/>
    </source>
</evidence>
<gene>
    <name evidence="1" type="ORF">KL86CLO1_13079</name>
</gene>
<dbReference type="EMBL" id="FLUN01000001">
    <property type="protein sequence ID" value="SBW10845.1"/>
    <property type="molecule type" value="Genomic_DNA"/>
</dbReference>
<proteinExistence type="predicted"/>
<dbReference type="AlphaFoldDB" id="A0A212KH12"/>
<organism evidence="1">
    <name type="scientific">uncultured Eubacteriales bacterium</name>
    <dbReference type="NCBI Taxonomy" id="172733"/>
    <lineage>
        <taxon>Bacteria</taxon>
        <taxon>Bacillati</taxon>
        <taxon>Bacillota</taxon>
        <taxon>Clostridia</taxon>
        <taxon>Eubacteriales</taxon>
        <taxon>environmental samples</taxon>
    </lineage>
</organism>
<name>A0A212KH12_9FIRM</name>
<dbReference type="Pfam" id="PF01244">
    <property type="entry name" value="Peptidase_M19"/>
    <property type="match status" value="1"/>
</dbReference>
<dbReference type="InterPro" id="IPR032466">
    <property type="entry name" value="Metal_Hydrolase"/>
</dbReference>
<dbReference type="Gene3D" id="3.20.20.140">
    <property type="entry name" value="Metal-dependent hydrolases"/>
    <property type="match status" value="1"/>
</dbReference>
<dbReference type="GO" id="GO:0070573">
    <property type="term" value="F:metallodipeptidase activity"/>
    <property type="evidence" value="ECO:0007669"/>
    <property type="project" value="InterPro"/>
</dbReference>
<sequence length="404" mass="45250">MEFTQKPAYRGYKAYQYLEPGKDYKEFEWEKWDWAGRHVIELAPDQEAMVKEIFAKHPYLSLHDHPTFYPKDMSSIDHIYDAMRQGRAFCDYEALSYSNLDCVFDNMMDGVNIISSPGGWKWIDIIHDLGMRLCDIAHQDFLVHCKTVDDILAAKKAGKIAWVACIEGAACIENEVDRIDILYGLGVRQLGVTYSESNALGNGMKEDNDGGLTKFGQKCVERMNKVGMLIDVSHCGQKTAYDAVVHSSKPILMSHVGAKGVWNIKRMAGDELIRAIGSKGGVIGIESAPHTTMSHTKMTHDIDSVMEHFEYVKNLVGIDHVGFGVDCLYGDHVGVHHAFAAALSTAETSNAEYEEVPFVWGLENPTEASWNVVRWLVKHGYSEEDIAKVIGGNAIRVLREVWAN</sequence>
<dbReference type="PANTHER" id="PTHR10443">
    <property type="entry name" value="MICROSOMAL DIPEPTIDASE"/>
    <property type="match status" value="1"/>
</dbReference>
<accession>A0A212KH12</accession>
<dbReference type="GO" id="GO:0006508">
    <property type="term" value="P:proteolysis"/>
    <property type="evidence" value="ECO:0007669"/>
    <property type="project" value="InterPro"/>
</dbReference>
<protein>
    <submittedName>
        <fullName evidence="1">Putative dipeptidase</fullName>
    </submittedName>
</protein>
<dbReference type="PANTHER" id="PTHR10443:SF12">
    <property type="entry name" value="DIPEPTIDASE"/>
    <property type="match status" value="1"/>
</dbReference>
<dbReference type="InterPro" id="IPR008257">
    <property type="entry name" value="Pept_M19"/>
</dbReference>
<dbReference type="PROSITE" id="PS51365">
    <property type="entry name" value="RENAL_DIPEPTIDASE_2"/>
    <property type="match status" value="1"/>
</dbReference>
<dbReference type="SUPFAM" id="SSF51556">
    <property type="entry name" value="Metallo-dependent hydrolases"/>
    <property type="match status" value="1"/>
</dbReference>
<reference evidence="1" key="1">
    <citation type="submission" date="2016-04" db="EMBL/GenBank/DDBJ databases">
        <authorList>
            <person name="Evans L.H."/>
            <person name="Alamgir A."/>
            <person name="Owens N."/>
            <person name="Weber N.D."/>
            <person name="Virtaneva K."/>
            <person name="Barbian K."/>
            <person name="Babar A."/>
            <person name="Rosenke K."/>
        </authorList>
    </citation>
    <scope>NUCLEOTIDE SEQUENCE</scope>
    <source>
        <strain evidence="1">86</strain>
    </source>
</reference>